<dbReference type="RefSeq" id="XP_013398540.1">
    <property type="nucleotide sequence ID" value="XM_013543086.1"/>
</dbReference>
<evidence type="ECO:0000256" key="4">
    <source>
        <dbReference type="SAM" id="Coils"/>
    </source>
</evidence>
<dbReference type="InterPro" id="IPR006176">
    <property type="entry name" value="3-OHacyl-CoA_DH_NAD-bd"/>
</dbReference>
<dbReference type="PANTHER" id="PTHR48075">
    <property type="entry name" value="3-HYDROXYACYL-COA DEHYDROGENASE FAMILY PROTEIN"/>
    <property type="match status" value="1"/>
</dbReference>
<feature type="coiled-coil region" evidence="4">
    <location>
        <begin position="27"/>
        <end position="54"/>
    </location>
</feature>
<dbReference type="Pfam" id="PF02737">
    <property type="entry name" value="3HCDH_N"/>
    <property type="match status" value="1"/>
</dbReference>
<sequence>MVKIAVLGCGLMGVKIAGEMAYHGHRVKMYDSNINQLNSVYERIEEDKRHLRREGLMSHRNFIGQVLCMSLLEETVNDADFIFEAVVDDLKVKQDIFERVSHCCTSNAIIASNTLNLDMSQIVERTAYKERTLGLRFLFPVYYIPEVEITPGKHTSAEVIEKVRILLEKMGKTLFFRSGGEPLILSEEQREARKLARIQQIKNQSGLGYFFESAIPALGHRGNFAPPQDDDTASYVMEGTDRDCAICMDHTRDCLLCPCHHMVTCQDCARLLLNRRDSCPICRKEITEVIKVYHS</sequence>
<dbReference type="KEGG" id="lak:106165016"/>
<dbReference type="SUPFAM" id="SSF51735">
    <property type="entry name" value="NAD(P)-binding Rossmann-fold domains"/>
    <property type="match status" value="1"/>
</dbReference>
<dbReference type="InterPro" id="IPR001841">
    <property type="entry name" value="Znf_RING"/>
</dbReference>
<evidence type="ECO:0000313" key="7">
    <source>
        <dbReference type="RefSeq" id="XP_013398540.1"/>
    </source>
</evidence>
<feature type="domain" description="RING-type" evidence="5">
    <location>
        <begin position="244"/>
        <end position="283"/>
    </location>
</feature>
<keyword evidence="1 3" id="KW-0863">Zinc-finger</keyword>
<dbReference type="Proteomes" id="UP000085678">
    <property type="component" value="Unplaced"/>
</dbReference>
<dbReference type="InterPro" id="IPR036291">
    <property type="entry name" value="NAD(P)-bd_dom_sf"/>
</dbReference>
<name>A0A1S3IJX5_LINAN</name>
<dbReference type="InterPro" id="IPR013083">
    <property type="entry name" value="Znf_RING/FYVE/PHD"/>
</dbReference>
<organism evidence="6 7">
    <name type="scientific">Lingula anatina</name>
    <name type="common">Brachiopod</name>
    <name type="synonym">Lingula unguis</name>
    <dbReference type="NCBI Taxonomy" id="7574"/>
    <lineage>
        <taxon>Eukaryota</taxon>
        <taxon>Metazoa</taxon>
        <taxon>Spiralia</taxon>
        <taxon>Lophotrochozoa</taxon>
        <taxon>Brachiopoda</taxon>
        <taxon>Linguliformea</taxon>
        <taxon>Lingulata</taxon>
        <taxon>Lingulida</taxon>
        <taxon>Linguloidea</taxon>
        <taxon>Lingulidae</taxon>
        <taxon>Lingula</taxon>
    </lineage>
</organism>
<dbReference type="InParanoid" id="A0A1S3IJX5"/>
<dbReference type="Gene3D" id="3.40.50.720">
    <property type="entry name" value="NAD(P)-binding Rossmann-like Domain"/>
    <property type="match status" value="1"/>
</dbReference>
<evidence type="ECO:0000256" key="3">
    <source>
        <dbReference type="PROSITE-ProRule" id="PRU00175"/>
    </source>
</evidence>
<reference evidence="7" key="1">
    <citation type="submission" date="2025-08" db="UniProtKB">
        <authorList>
            <consortium name="RefSeq"/>
        </authorList>
    </citation>
    <scope>IDENTIFICATION</scope>
    <source>
        <tissue evidence="7">Gonads</tissue>
    </source>
</reference>
<evidence type="ECO:0000256" key="2">
    <source>
        <dbReference type="ARBA" id="ARBA00022833"/>
    </source>
</evidence>
<dbReference type="Gene3D" id="3.30.40.10">
    <property type="entry name" value="Zinc/RING finger domain, C3HC4 (zinc finger)"/>
    <property type="match status" value="1"/>
</dbReference>
<keyword evidence="2" id="KW-0862">Zinc</keyword>
<keyword evidence="6" id="KW-1185">Reference proteome</keyword>
<dbReference type="GO" id="GO:0070403">
    <property type="term" value="F:NAD+ binding"/>
    <property type="evidence" value="ECO:0007669"/>
    <property type="project" value="InterPro"/>
</dbReference>
<dbReference type="OrthoDB" id="2021159at2759"/>
<keyword evidence="1 3" id="KW-0479">Metal-binding</keyword>
<dbReference type="SUPFAM" id="SSF57850">
    <property type="entry name" value="RING/U-box"/>
    <property type="match status" value="1"/>
</dbReference>
<dbReference type="GO" id="GO:0016491">
    <property type="term" value="F:oxidoreductase activity"/>
    <property type="evidence" value="ECO:0007669"/>
    <property type="project" value="TreeGrafter"/>
</dbReference>
<dbReference type="OMA" id="CYECSKM"/>
<dbReference type="GO" id="GO:0008270">
    <property type="term" value="F:zinc ion binding"/>
    <property type="evidence" value="ECO:0007669"/>
    <property type="project" value="UniProtKB-KW"/>
</dbReference>
<gene>
    <name evidence="7" type="primary">LOC106165016</name>
</gene>
<protein>
    <submittedName>
        <fullName evidence="7">Peroxisomal fatty acid beta-oxidation multifunctional protein AIM1</fullName>
    </submittedName>
</protein>
<keyword evidence="4" id="KW-0175">Coiled coil</keyword>
<evidence type="ECO:0000313" key="6">
    <source>
        <dbReference type="Proteomes" id="UP000085678"/>
    </source>
</evidence>
<evidence type="ECO:0000259" key="5">
    <source>
        <dbReference type="PROSITE" id="PS50089"/>
    </source>
</evidence>
<dbReference type="STRING" id="7574.A0A1S3IJX5"/>
<dbReference type="PANTHER" id="PTHR48075:SF5">
    <property type="entry name" value="3-HYDROXYBUTYRYL-COA DEHYDROGENASE"/>
    <property type="match status" value="1"/>
</dbReference>
<dbReference type="GeneID" id="106165016"/>
<evidence type="ECO:0000256" key="1">
    <source>
        <dbReference type="ARBA" id="ARBA00022771"/>
    </source>
</evidence>
<dbReference type="GO" id="GO:0006631">
    <property type="term" value="P:fatty acid metabolic process"/>
    <property type="evidence" value="ECO:0007669"/>
    <property type="project" value="InterPro"/>
</dbReference>
<dbReference type="AlphaFoldDB" id="A0A1S3IJX5"/>
<proteinExistence type="predicted"/>
<dbReference type="Pfam" id="PF13920">
    <property type="entry name" value="zf-C3HC4_3"/>
    <property type="match status" value="1"/>
</dbReference>
<accession>A0A1S3IJX5</accession>
<dbReference type="PROSITE" id="PS50089">
    <property type="entry name" value="ZF_RING_2"/>
    <property type="match status" value="1"/>
</dbReference>